<dbReference type="InterPro" id="IPR020058">
    <property type="entry name" value="Glu/Gln-tRNA-synth_Ib_cat-dom"/>
</dbReference>
<keyword evidence="4" id="KW-0862">Zinc</keyword>
<dbReference type="Pfam" id="PF00749">
    <property type="entry name" value="tRNA-synt_1c"/>
    <property type="match status" value="1"/>
</dbReference>
<evidence type="ECO:0000256" key="7">
    <source>
        <dbReference type="RuleBase" id="RU363037"/>
    </source>
</evidence>
<dbReference type="GO" id="GO:0005524">
    <property type="term" value="F:ATP binding"/>
    <property type="evidence" value="ECO:0007669"/>
    <property type="project" value="UniProtKB-KW"/>
</dbReference>
<dbReference type="PANTHER" id="PTHR43311:SF1">
    <property type="entry name" value="GLUTAMYL-Q TRNA(ASP) SYNTHETASE"/>
    <property type="match status" value="1"/>
</dbReference>
<dbReference type="EC" id="6.1.1.-" evidence="9"/>
<keyword evidence="3 7" id="KW-0547">Nucleotide-binding</keyword>
<reference evidence="9 10" key="1">
    <citation type="submission" date="2020-08" db="EMBL/GenBank/DDBJ databases">
        <title>Genomic Encyclopedia of Type Strains, Phase IV (KMG-IV): sequencing the most valuable type-strain genomes for metagenomic binning, comparative biology and taxonomic classification.</title>
        <authorList>
            <person name="Goeker M."/>
        </authorList>
    </citation>
    <scope>NUCLEOTIDE SEQUENCE [LARGE SCALE GENOMIC DNA]</scope>
    <source>
        <strain evidence="9 10">DSM 29853</strain>
    </source>
</reference>
<dbReference type="EMBL" id="JACIEZ010000004">
    <property type="protein sequence ID" value="MBB4065106.1"/>
    <property type="molecule type" value="Genomic_DNA"/>
</dbReference>
<dbReference type="GO" id="GO:0006424">
    <property type="term" value="P:glutamyl-tRNA aminoacylation"/>
    <property type="evidence" value="ECO:0007669"/>
    <property type="project" value="TreeGrafter"/>
</dbReference>
<evidence type="ECO:0000313" key="9">
    <source>
        <dbReference type="EMBL" id="MBB4065106.1"/>
    </source>
</evidence>
<dbReference type="InterPro" id="IPR014729">
    <property type="entry name" value="Rossmann-like_a/b/a_fold"/>
</dbReference>
<dbReference type="InterPro" id="IPR049940">
    <property type="entry name" value="GluQ/Sye"/>
</dbReference>
<dbReference type="Proteomes" id="UP000528286">
    <property type="component" value="Unassembled WGS sequence"/>
</dbReference>
<dbReference type="Gene3D" id="3.40.50.620">
    <property type="entry name" value="HUPs"/>
    <property type="match status" value="1"/>
</dbReference>
<dbReference type="PANTHER" id="PTHR43311">
    <property type="entry name" value="GLUTAMATE--TRNA LIGASE"/>
    <property type="match status" value="1"/>
</dbReference>
<protein>
    <submittedName>
        <fullName evidence="9">Glutamyl-Q tRNA(Asp) synthetase</fullName>
        <ecNumber evidence="9">6.1.1.-</ecNumber>
    </submittedName>
</protein>
<evidence type="ECO:0000259" key="8">
    <source>
        <dbReference type="Pfam" id="PF00749"/>
    </source>
</evidence>
<dbReference type="SUPFAM" id="SSF52374">
    <property type="entry name" value="Nucleotidylyl transferase"/>
    <property type="match status" value="1"/>
</dbReference>
<evidence type="ECO:0000313" key="10">
    <source>
        <dbReference type="Proteomes" id="UP000528286"/>
    </source>
</evidence>
<comment type="caution">
    <text evidence="9">The sequence shown here is derived from an EMBL/GenBank/DDBJ whole genome shotgun (WGS) entry which is preliminary data.</text>
</comment>
<evidence type="ECO:0000256" key="6">
    <source>
        <dbReference type="ARBA" id="ARBA00023146"/>
    </source>
</evidence>
<evidence type="ECO:0000256" key="4">
    <source>
        <dbReference type="ARBA" id="ARBA00022833"/>
    </source>
</evidence>
<keyword evidence="5 7" id="KW-0067">ATP-binding</keyword>
<gene>
    <name evidence="9" type="ORF">GGR23_002307</name>
</gene>
<keyword evidence="1 7" id="KW-0436">Ligase</keyword>
<accession>A0A7W6J735</accession>
<dbReference type="InterPro" id="IPR000924">
    <property type="entry name" value="Glu/Gln-tRNA-synth"/>
</dbReference>
<evidence type="ECO:0000256" key="5">
    <source>
        <dbReference type="ARBA" id="ARBA00022840"/>
    </source>
</evidence>
<keyword evidence="2" id="KW-0479">Metal-binding</keyword>
<dbReference type="PRINTS" id="PR00987">
    <property type="entry name" value="TRNASYNTHGLU"/>
</dbReference>
<keyword evidence="10" id="KW-1185">Reference proteome</keyword>
<dbReference type="GO" id="GO:0004818">
    <property type="term" value="F:glutamate-tRNA ligase activity"/>
    <property type="evidence" value="ECO:0007669"/>
    <property type="project" value="TreeGrafter"/>
</dbReference>
<evidence type="ECO:0000256" key="3">
    <source>
        <dbReference type="ARBA" id="ARBA00022741"/>
    </source>
</evidence>
<name>A0A7W6J735_9HYPH</name>
<feature type="domain" description="Glutamyl/glutaminyl-tRNA synthetase class Ib catalytic" evidence="8">
    <location>
        <begin position="12"/>
        <end position="284"/>
    </location>
</feature>
<dbReference type="GO" id="GO:0005829">
    <property type="term" value="C:cytosol"/>
    <property type="evidence" value="ECO:0007669"/>
    <property type="project" value="TreeGrafter"/>
</dbReference>
<organism evidence="9 10">
    <name type="scientific">Gellertiella hungarica</name>
    <dbReference type="NCBI Taxonomy" id="1572859"/>
    <lineage>
        <taxon>Bacteria</taxon>
        <taxon>Pseudomonadati</taxon>
        <taxon>Pseudomonadota</taxon>
        <taxon>Alphaproteobacteria</taxon>
        <taxon>Hyphomicrobiales</taxon>
        <taxon>Rhizobiaceae</taxon>
        <taxon>Gellertiella</taxon>
    </lineage>
</organism>
<dbReference type="InterPro" id="IPR001412">
    <property type="entry name" value="aa-tRNA-synth_I_CS"/>
</dbReference>
<proteinExistence type="inferred from homology"/>
<evidence type="ECO:0000256" key="2">
    <source>
        <dbReference type="ARBA" id="ARBA00022723"/>
    </source>
</evidence>
<dbReference type="NCBIfam" id="NF004315">
    <property type="entry name" value="PRK05710.1-4"/>
    <property type="match status" value="1"/>
</dbReference>
<evidence type="ECO:0000256" key="1">
    <source>
        <dbReference type="ARBA" id="ARBA00022598"/>
    </source>
</evidence>
<comment type="similarity">
    <text evidence="7">Belongs to the class-I aminoacyl-tRNA synthetase family.</text>
</comment>
<dbReference type="PROSITE" id="PS00178">
    <property type="entry name" value="AA_TRNA_LIGASE_I"/>
    <property type="match status" value="1"/>
</dbReference>
<keyword evidence="7" id="KW-0648">Protein biosynthesis</keyword>
<dbReference type="AlphaFoldDB" id="A0A7W6J735"/>
<keyword evidence="6 7" id="KW-0030">Aminoacyl-tRNA synthetase</keyword>
<sequence>MPQTHRQPAIFRFAPSPNGRLHLGHALSAFLNHDMARAAEGTFLIRIEDIDRTRCTPELERGILEDLAWLGLSSDRPIRRQSDHLEDYQAALQRLAELGVTYPSFMTRGDVRNHVMAAQAEGLAWPRDPDGAPLYPAIDRLRDAAEREARLKRGDRHAIRLDVGKAIAMAGPDLDWLETGEGVPRRVAANPAAWGDIVLSRSDAPGSYALSVVVDDAAQGVTDVVRGQDLYHATAIQRLLQVLLGLPEPVYHHHRLVLDEEGRKLSKSSNSTALAELRTQGLTPSDIRRLVSL</sequence>